<name>A0AAD6T7X1_9AGAR</name>
<accession>A0AAD6T7X1</accession>
<protein>
    <submittedName>
        <fullName evidence="1">Uncharacterized protein</fullName>
    </submittedName>
</protein>
<evidence type="ECO:0000313" key="1">
    <source>
        <dbReference type="EMBL" id="KAJ7041464.1"/>
    </source>
</evidence>
<gene>
    <name evidence="1" type="ORF">C8F04DRAFT_1300794</name>
</gene>
<reference evidence="1" key="1">
    <citation type="submission" date="2023-03" db="EMBL/GenBank/DDBJ databases">
        <title>Massive genome expansion in bonnet fungi (Mycena s.s.) driven by repeated elements and novel gene families across ecological guilds.</title>
        <authorList>
            <consortium name="Lawrence Berkeley National Laboratory"/>
            <person name="Harder C.B."/>
            <person name="Miyauchi S."/>
            <person name="Viragh M."/>
            <person name="Kuo A."/>
            <person name="Thoen E."/>
            <person name="Andreopoulos B."/>
            <person name="Lu D."/>
            <person name="Skrede I."/>
            <person name="Drula E."/>
            <person name="Henrissat B."/>
            <person name="Morin E."/>
            <person name="Kohler A."/>
            <person name="Barry K."/>
            <person name="LaButti K."/>
            <person name="Morin E."/>
            <person name="Salamov A."/>
            <person name="Lipzen A."/>
            <person name="Mereny Z."/>
            <person name="Hegedus B."/>
            <person name="Baldrian P."/>
            <person name="Stursova M."/>
            <person name="Weitz H."/>
            <person name="Taylor A."/>
            <person name="Grigoriev I.V."/>
            <person name="Nagy L.G."/>
            <person name="Martin F."/>
            <person name="Kauserud H."/>
        </authorList>
    </citation>
    <scope>NUCLEOTIDE SEQUENCE</scope>
    <source>
        <strain evidence="1">CBHHK200</strain>
    </source>
</reference>
<dbReference type="Proteomes" id="UP001218188">
    <property type="component" value="Unassembled WGS sequence"/>
</dbReference>
<dbReference type="EMBL" id="JARJCM010000016">
    <property type="protein sequence ID" value="KAJ7041464.1"/>
    <property type="molecule type" value="Genomic_DNA"/>
</dbReference>
<organism evidence="1 2">
    <name type="scientific">Mycena alexandri</name>
    <dbReference type="NCBI Taxonomy" id="1745969"/>
    <lineage>
        <taxon>Eukaryota</taxon>
        <taxon>Fungi</taxon>
        <taxon>Dikarya</taxon>
        <taxon>Basidiomycota</taxon>
        <taxon>Agaricomycotina</taxon>
        <taxon>Agaricomycetes</taxon>
        <taxon>Agaricomycetidae</taxon>
        <taxon>Agaricales</taxon>
        <taxon>Marasmiineae</taxon>
        <taxon>Mycenaceae</taxon>
        <taxon>Mycena</taxon>
    </lineage>
</organism>
<comment type="caution">
    <text evidence="1">The sequence shown here is derived from an EMBL/GenBank/DDBJ whole genome shotgun (WGS) entry which is preliminary data.</text>
</comment>
<evidence type="ECO:0000313" key="2">
    <source>
        <dbReference type="Proteomes" id="UP001218188"/>
    </source>
</evidence>
<proteinExistence type="predicted"/>
<dbReference type="AlphaFoldDB" id="A0AAD6T7X1"/>
<sequence length="315" mass="35427">MSTLCRHPELYFKDGSLVLKAGDGSGMLYNVYRGPLMIQSDFFGGMLTLPIPDHPPLSLSTNAQEYLVQARKNGLEGSTDETAVEIPAQFKAAEIEEFLKFLFLQGWTPAEAPALSKVCAILKLSHFFAVDAGVEYARFNLDNNQELSRQLGPFLRLKMGIEYHFKDWIKMAFDILATIPINTIEPEDEELMGWPAYRALAKAQAEVLDHRLGLAVKPPVPNHCNECHDHMWCAGQWEEAWTSLAGPLGDFIVEELAGSEIMAKLSTYRVGGMHFECFRRTCEGLKDSEDGKSILRREEEIIDDAVQQLMNQLQI</sequence>
<keyword evidence="2" id="KW-1185">Reference proteome</keyword>